<dbReference type="KEGG" id="glt:GlitD10_0545"/>
<evidence type="ECO:0000313" key="1">
    <source>
        <dbReference type="EMBL" id="APB32859.1"/>
    </source>
</evidence>
<sequence>MPNLGQTHYWWGNSAKAQVVQHILAQVANATHSVVFDYGCGDGGYWPDILRDYPQIQWWGFEPQGKRRQKAQQRLAGLAAKVLDWTELQNAQINADFIVSFSVLEHVYDRYQYLQMAQKQLAPQGVFYLNYDDGHFRPLLDLSQPKTWPSALKVAFHNWVAPLLARCGYVAPFQQRVIRAEIDHLIQGLGWRVERVFYSNLECLKSLIKTLPDGEKAAFTQVWVDLEATLNCQFTHTGALHLGDSSNLWTVMPSRTLVLTHPQTNSPERNTPGN</sequence>
<accession>A0A1J0AAA4</accession>
<reference evidence="1 2" key="1">
    <citation type="submission" date="2016-10" db="EMBL/GenBank/DDBJ databases">
        <title>Description of Gloeomargarita lithophora gen. nov., sp. nov., a thylakoid-bearing basal-branching cyanobacterium with intracellular carbonates, and proposal for Gloeomargaritales ord. nov.</title>
        <authorList>
            <person name="Moreira D."/>
            <person name="Tavera R."/>
            <person name="Benzerara K."/>
            <person name="Skouri-Panet F."/>
            <person name="Couradeau E."/>
            <person name="Gerard E."/>
            <person name="Loussert C."/>
            <person name="Novelo E."/>
            <person name="Zivanovic Y."/>
            <person name="Lopez-Garcia P."/>
        </authorList>
    </citation>
    <scope>NUCLEOTIDE SEQUENCE [LARGE SCALE GENOMIC DNA]</scope>
    <source>
        <strain evidence="1 2">D10</strain>
    </source>
</reference>
<dbReference type="Gene3D" id="3.40.50.150">
    <property type="entry name" value="Vaccinia Virus protein VP39"/>
    <property type="match status" value="1"/>
</dbReference>
<keyword evidence="2" id="KW-1185">Reference proteome</keyword>
<dbReference type="OrthoDB" id="282790at2"/>
<dbReference type="Pfam" id="PF13489">
    <property type="entry name" value="Methyltransf_23"/>
    <property type="match status" value="1"/>
</dbReference>
<organism evidence="1 2">
    <name type="scientific">Gloeomargarita lithophora Alchichica-D10</name>
    <dbReference type="NCBI Taxonomy" id="1188229"/>
    <lineage>
        <taxon>Bacteria</taxon>
        <taxon>Bacillati</taxon>
        <taxon>Cyanobacteriota</taxon>
        <taxon>Cyanophyceae</taxon>
        <taxon>Gloeomargaritales</taxon>
        <taxon>Gloeomargaritaceae</taxon>
        <taxon>Gloeomargarita</taxon>
    </lineage>
</organism>
<dbReference type="PANTHER" id="PTHR43861:SF6">
    <property type="entry name" value="METHYLTRANSFERASE TYPE 11"/>
    <property type="match status" value="1"/>
</dbReference>
<evidence type="ECO:0000313" key="2">
    <source>
        <dbReference type="Proteomes" id="UP000180235"/>
    </source>
</evidence>
<dbReference type="InterPro" id="IPR029063">
    <property type="entry name" value="SAM-dependent_MTases_sf"/>
</dbReference>
<dbReference type="Proteomes" id="UP000180235">
    <property type="component" value="Chromosome"/>
</dbReference>
<dbReference type="STRING" id="1188229.GlitD10_0545"/>
<dbReference type="PANTHER" id="PTHR43861">
    <property type="entry name" value="TRANS-ACONITATE 2-METHYLTRANSFERASE-RELATED"/>
    <property type="match status" value="1"/>
</dbReference>
<dbReference type="SUPFAM" id="SSF53335">
    <property type="entry name" value="S-adenosyl-L-methionine-dependent methyltransferases"/>
    <property type="match status" value="1"/>
</dbReference>
<dbReference type="RefSeq" id="WP_071453537.1">
    <property type="nucleotide sequence ID" value="NZ_CP017675.1"/>
</dbReference>
<dbReference type="EMBL" id="CP017675">
    <property type="protein sequence ID" value="APB32859.1"/>
    <property type="molecule type" value="Genomic_DNA"/>
</dbReference>
<name>A0A1J0AAA4_9CYAN</name>
<dbReference type="AlphaFoldDB" id="A0A1J0AAA4"/>
<proteinExistence type="predicted"/>
<protein>
    <submittedName>
        <fullName evidence="1">Uncharacterized protein</fullName>
    </submittedName>
</protein>
<gene>
    <name evidence="1" type="ORF">GlitD10_0545</name>
</gene>